<evidence type="ECO:0000256" key="10">
    <source>
        <dbReference type="ARBA" id="ARBA00023180"/>
    </source>
</evidence>
<evidence type="ECO:0000256" key="2">
    <source>
        <dbReference type="ARBA" id="ARBA00009592"/>
    </source>
</evidence>
<evidence type="ECO:0000256" key="11">
    <source>
        <dbReference type="SAM" id="MobiDB-lite"/>
    </source>
</evidence>
<evidence type="ECO:0000256" key="1">
    <source>
        <dbReference type="ARBA" id="ARBA00004251"/>
    </source>
</evidence>
<evidence type="ECO:0000256" key="3">
    <source>
        <dbReference type="ARBA" id="ARBA00022475"/>
    </source>
</evidence>
<protein>
    <submittedName>
        <fullName evidence="17">Receptor-like protein EIX1</fullName>
    </submittedName>
</protein>
<dbReference type="InterPro" id="IPR003591">
    <property type="entry name" value="Leu-rich_rpt_typical-subtyp"/>
</dbReference>
<evidence type="ECO:0000256" key="4">
    <source>
        <dbReference type="ARBA" id="ARBA00022614"/>
    </source>
</evidence>
<comment type="similarity">
    <text evidence="2">Belongs to the RLP family.</text>
</comment>
<organism evidence="16 17">
    <name type="scientific">Dioscorea cayennensis subsp. rotundata</name>
    <name type="common">White Guinea yam</name>
    <name type="synonym">Dioscorea rotundata</name>
    <dbReference type="NCBI Taxonomy" id="55577"/>
    <lineage>
        <taxon>Eukaryota</taxon>
        <taxon>Viridiplantae</taxon>
        <taxon>Streptophyta</taxon>
        <taxon>Embryophyta</taxon>
        <taxon>Tracheophyta</taxon>
        <taxon>Spermatophyta</taxon>
        <taxon>Magnoliopsida</taxon>
        <taxon>Liliopsida</taxon>
        <taxon>Dioscoreales</taxon>
        <taxon>Dioscoreaceae</taxon>
        <taxon>Dioscorea</taxon>
    </lineage>
</organism>
<dbReference type="GeneID" id="120273298"/>
<dbReference type="InterPro" id="IPR055414">
    <property type="entry name" value="LRR_R13L4/SHOC2-like"/>
</dbReference>
<dbReference type="SUPFAM" id="SSF52047">
    <property type="entry name" value="RNI-like"/>
    <property type="match status" value="1"/>
</dbReference>
<gene>
    <name evidence="17" type="primary">LOC120273298</name>
</gene>
<feature type="domain" description="Leucine-rich repeat-containing N-terminal plant-type" evidence="14">
    <location>
        <begin position="51"/>
        <end position="91"/>
    </location>
</feature>
<keyword evidence="6 13" id="KW-0732">Signal</keyword>
<dbReference type="InterPro" id="IPR032675">
    <property type="entry name" value="LRR_dom_sf"/>
</dbReference>
<evidence type="ECO:0000256" key="8">
    <source>
        <dbReference type="ARBA" id="ARBA00022989"/>
    </source>
</evidence>
<evidence type="ECO:0000259" key="14">
    <source>
        <dbReference type="Pfam" id="PF08263"/>
    </source>
</evidence>
<dbReference type="AlphaFoldDB" id="A0AB40C7N3"/>
<keyword evidence="7" id="KW-0677">Repeat</keyword>
<sequence length="1050" mass="116302">MASAGYKASPPFIFLSTQPQVLLLLCLALMMHLTTSATATSNGNTKRGCIKEEREALLAFKAEISYHKDHPISSWGDQNDNCCHWAGVHCNNISGHVFHLNLQSNNGPPPPYYTCDVGCNEWGLSGNISESLISLQHLTYLNLGSNCFLNFSIPKLLGSFENLVHLDLSYSCFTGVIPHELGNLTRLHYLNLATNGVSYKVDDAEWLSGLSSLRYLYMDGANISGVNNVMQSLNKLRHLKLVSLSNCSMNSIPESLRDLNFASLTFMDIGSNMFDNINIPEWFFRIPNLRELHMKECGLTGTIPSSVRNASSLQFLDLSYNGGISGDMPRGFGDLCNLQSLYLDGTFMGKSLDDFKDAFSGCINQNLNVLSFGFSSLQGPLTDWLGEFRNLTILDLSSNYFYSSIPTSIGRLSRLQELWLYRSALNGSIPESLGRLSGLQMLELADNNLNGSIPASLGRLSGLTFLILYSNALTDPIPESLFQLSNLVELDLSDNNFNYSFIITEAHLANLTSLMFLTLNHLVLNISTDTIPGFQPSQIDLSYCHVGPKFPVWLANQVNLDSLDISNARIKDSMPDWFWNITNNLTFLDLSNNEISGRLPQRLKFQTEEDDSEIFLRSNRFEGSVPYFPHNIYALDLSNNSLSGIIPHDLAYFGGIRPQLNSFSLSSNNLTGNIPNSLCNLVDLVLLDLSSNHLEGAIPNCWNNLTSLKFLILANNSLVGDIPYSFTSSSQSLQVLHLSNNQLQGEFPSFLKNCTSITTLALDHNNLSGNFPSWVGETMTSLMILTLKANNFSGNLPLLFNLTSLHFLDLSHNSFIGGIPQSYGNFTGMINISMNGGAKFSTIWEVLVISITVSTKGLELQFGVTLSSIRFIDLSKNNLSGQIPEGIVNLVGLQNLDLSCNNLSGVIPSNIGRMQSLESLDLSRNELVGLIPSSLSTLHFLESLNLSHNNLFGKIPYTSQLTTFNDPSIYDGNLNLCGAPLDKNCTNDEPTSNSQADDQENDDDNDNPPLWFGIGLMSGFVVGFWIVWGLLLFKKEWRHVYFRFLDRMYA</sequence>
<feature type="compositionally biased region" description="Polar residues" evidence="11">
    <location>
        <begin position="987"/>
        <end position="996"/>
    </location>
</feature>
<keyword evidence="8 12" id="KW-1133">Transmembrane helix</keyword>
<evidence type="ECO:0000259" key="15">
    <source>
        <dbReference type="Pfam" id="PF23598"/>
    </source>
</evidence>
<dbReference type="InterPro" id="IPR046956">
    <property type="entry name" value="RLP23-like"/>
</dbReference>
<dbReference type="Pfam" id="PF00560">
    <property type="entry name" value="LRR_1"/>
    <property type="match status" value="8"/>
</dbReference>
<evidence type="ECO:0000313" key="16">
    <source>
        <dbReference type="Proteomes" id="UP001515500"/>
    </source>
</evidence>
<dbReference type="InterPro" id="IPR013210">
    <property type="entry name" value="LRR_N_plant-typ"/>
</dbReference>
<dbReference type="Pfam" id="PF08263">
    <property type="entry name" value="LRRNT_2"/>
    <property type="match status" value="1"/>
</dbReference>
<dbReference type="FunFam" id="3.80.10.10:FF:000095">
    <property type="entry name" value="LRR receptor-like serine/threonine-protein kinase GSO1"/>
    <property type="match status" value="2"/>
</dbReference>
<keyword evidence="9 12" id="KW-0472">Membrane</keyword>
<dbReference type="Pfam" id="PF23598">
    <property type="entry name" value="LRR_14"/>
    <property type="match status" value="1"/>
</dbReference>
<dbReference type="PRINTS" id="PR00019">
    <property type="entry name" value="LEURICHRPT"/>
</dbReference>
<name>A0AB40C7N3_DIOCR</name>
<dbReference type="PANTHER" id="PTHR48063">
    <property type="entry name" value="LRR RECEPTOR-LIKE KINASE"/>
    <property type="match status" value="1"/>
</dbReference>
<dbReference type="InterPro" id="IPR001611">
    <property type="entry name" value="Leu-rich_rpt"/>
</dbReference>
<dbReference type="SMART" id="SM00369">
    <property type="entry name" value="LRR_TYP"/>
    <property type="match status" value="10"/>
</dbReference>
<dbReference type="SUPFAM" id="SSF52058">
    <property type="entry name" value="L domain-like"/>
    <property type="match status" value="3"/>
</dbReference>
<proteinExistence type="inferred from homology"/>
<evidence type="ECO:0000256" key="5">
    <source>
        <dbReference type="ARBA" id="ARBA00022692"/>
    </source>
</evidence>
<evidence type="ECO:0000256" key="13">
    <source>
        <dbReference type="SAM" id="SignalP"/>
    </source>
</evidence>
<dbReference type="RefSeq" id="XP_039135855.1">
    <property type="nucleotide sequence ID" value="XM_039279921.1"/>
</dbReference>
<keyword evidence="16" id="KW-1185">Reference proteome</keyword>
<feature type="signal peptide" evidence="13">
    <location>
        <begin position="1"/>
        <end position="39"/>
    </location>
</feature>
<feature type="transmembrane region" description="Helical" evidence="12">
    <location>
        <begin position="1010"/>
        <end position="1033"/>
    </location>
</feature>
<dbReference type="Gene3D" id="3.80.10.10">
    <property type="entry name" value="Ribonuclease Inhibitor"/>
    <property type="match status" value="4"/>
</dbReference>
<feature type="domain" description="Disease resistance R13L4/SHOC-2-like LRR" evidence="15">
    <location>
        <begin position="382"/>
        <end position="591"/>
    </location>
</feature>
<keyword evidence="10" id="KW-0325">Glycoprotein</keyword>
<evidence type="ECO:0000256" key="6">
    <source>
        <dbReference type="ARBA" id="ARBA00022729"/>
    </source>
</evidence>
<keyword evidence="4" id="KW-0433">Leucine-rich repeat</keyword>
<feature type="chain" id="PRO_5044239302" evidence="13">
    <location>
        <begin position="40"/>
        <end position="1050"/>
    </location>
</feature>
<dbReference type="PANTHER" id="PTHR48063:SF112">
    <property type="entry name" value="RECEPTOR LIKE PROTEIN 30-LIKE"/>
    <property type="match status" value="1"/>
</dbReference>
<evidence type="ECO:0000256" key="7">
    <source>
        <dbReference type="ARBA" id="ARBA00022737"/>
    </source>
</evidence>
<dbReference type="Proteomes" id="UP001515500">
    <property type="component" value="Chromosome 12"/>
</dbReference>
<feature type="region of interest" description="Disordered" evidence="11">
    <location>
        <begin position="985"/>
        <end position="1004"/>
    </location>
</feature>
<keyword evidence="3" id="KW-1003">Cell membrane</keyword>
<evidence type="ECO:0000313" key="17">
    <source>
        <dbReference type="RefSeq" id="XP_039135855.1"/>
    </source>
</evidence>
<keyword evidence="5 12" id="KW-0812">Transmembrane</keyword>
<dbReference type="FunFam" id="3.80.10.10:FF:000111">
    <property type="entry name" value="LRR receptor-like serine/threonine-protein kinase ERECTA"/>
    <property type="match status" value="1"/>
</dbReference>
<reference evidence="17" key="1">
    <citation type="submission" date="2025-08" db="UniProtKB">
        <authorList>
            <consortium name="RefSeq"/>
        </authorList>
    </citation>
    <scope>IDENTIFICATION</scope>
</reference>
<evidence type="ECO:0000256" key="9">
    <source>
        <dbReference type="ARBA" id="ARBA00023136"/>
    </source>
</evidence>
<comment type="subcellular location">
    <subcellularLocation>
        <location evidence="1">Cell membrane</location>
        <topology evidence="1">Single-pass type I membrane protein</topology>
    </subcellularLocation>
</comment>
<evidence type="ECO:0000256" key="12">
    <source>
        <dbReference type="SAM" id="Phobius"/>
    </source>
</evidence>
<dbReference type="Pfam" id="PF13855">
    <property type="entry name" value="LRR_8"/>
    <property type="match status" value="1"/>
</dbReference>
<dbReference type="GO" id="GO:0005886">
    <property type="term" value="C:plasma membrane"/>
    <property type="evidence" value="ECO:0007669"/>
    <property type="project" value="UniProtKB-SubCell"/>
</dbReference>
<accession>A0AB40C7N3</accession>